<feature type="transmembrane region" description="Helical" evidence="1">
    <location>
        <begin position="95"/>
        <end position="118"/>
    </location>
</feature>
<feature type="transmembrane region" description="Helical" evidence="1">
    <location>
        <begin position="138"/>
        <end position="159"/>
    </location>
</feature>
<sequence length="336" mass="38036">MINCDDFEPSPIVYRTFMTVLSFVTLPVNIFAMYCIIRKSTKQMGSYKWYLLAYQLSSFIFDFVFTVLILPMVFFPVPMGYADSTLARWTSLSSHASLIIFVSCFPFLTVTTISLFVYRCHLIIPQHHFLKINREGHVYISSVLLLIYCVPVGAGLVNVSPDQKDAKRWVLEEYSCAESVIDIPRLHIFTPSSVRPLGIIALAQGVFAAIVTAYTIWLSFRFLRETNNMSQKTKAMQRRYLIYLCVQVSIPLFSLLIPVLVLLYILGMSADLGQGTGNFALSCMGVHGSTTPLSLIFCNDNYRNFTLMKIRGCAGKKHEFNVSTSVEQRIVRSAIQ</sequence>
<dbReference type="Proteomes" id="UP000024635">
    <property type="component" value="Unassembled WGS sequence"/>
</dbReference>
<keyword evidence="1" id="KW-0812">Transmembrane</keyword>
<dbReference type="PANTHER" id="PTHR46891">
    <property type="entry name" value="SERPENTINE RECEPTOR, CLASS H-RELATED"/>
    <property type="match status" value="1"/>
</dbReference>
<keyword evidence="1" id="KW-1133">Transmembrane helix</keyword>
<evidence type="ECO:0000313" key="3">
    <source>
        <dbReference type="Proteomes" id="UP000024635"/>
    </source>
</evidence>
<feature type="transmembrane region" description="Helical" evidence="1">
    <location>
        <begin position="279"/>
        <end position="298"/>
    </location>
</feature>
<evidence type="ECO:0000313" key="2">
    <source>
        <dbReference type="EMBL" id="EYC26117.1"/>
    </source>
</evidence>
<evidence type="ECO:0000256" key="1">
    <source>
        <dbReference type="SAM" id="Phobius"/>
    </source>
</evidence>
<dbReference type="OrthoDB" id="5874478at2759"/>
<keyword evidence="3" id="KW-1185">Reference proteome</keyword>
<dbReference type="SUPFAM" id="SSF81321">
    <property type="entry name" value="Family A G protein-coupled receptor-like"/>
    <property type="match status" value="1"/>
</dbReference>
<feature type="transmembrane region" description="Helical" evidence="1">
    <location>
        <begin position="241"/>
        <end position="267"/>
    </location>
</feature>
<organism evidence="2 3">
    <name type="scientific">Ancylostoma ceylanicum</name>
    <dbReference type="NCBI Taxonomy" id="53326"/>
    <lineage>
        <taxon>Eukaryota</taxon>
        <taxon>Metazoa</taxon>
        <taxon>Ecdysozoa</taxon>
        <taxon>Nematoda</taxon>
        <taxon>Chromadorea</taxon>
        <taxon>Rhabditida</taxon>
        <taxon>Rhabditina</taxon>
        <taxon>Rhabditomorpha</taxon>
        <taxon>Strongyloidea</taxon>
        <taxon>Ancylostomatidae</taxon>
        <taxon>Ancylostomatinae</taxon>
        <taxon>Ancylostoma</taxon>
    </lineage>
</organism>
<dbReference type="Pfam" id="PF10318">
    <property type="entry name" value="7TM_GPCR_Srh"/>
    <property type="match status" value="1"/>
</dbReference>
<feature type="transmembrane region" description="Helical" evidence="1">
    <location>
        <begin position="12"/>
        <end position="37"/>
    </location>
</feature>
<proteinExistence type="predicted"/>
<keyword evidence="1" id="KW-0472">Membrane</keyword>
<evidence type="ECO:0008006" key="4">
    <source>
        <dbReference type="Google" id="ProtNLM"/>
    </source>
</evidence>
<feature type="transmembrane region" description="Helical" evidence="1">
    <location>
        <begin position="199"/>
        <end position="220"/>
    </location>
</feature>
<dbReference type="Gene3D" id="1.20.1070.10">
    <property type="entry name" value="Rhodopsin 7-helix transmembrane proteins"/>
    <property type="match status" value="1"/>
</dbReference>
<protein>
    <recommendedName>
        <fullName evidence="4">7TM chemoreceptor</fullName>
    </recommendedName>
</protein>
<name>A0A016VGI5_9BILA</name>
<feature type="transmembrane region" description="Helical" evidence="1">
    <location>
        <begin position="49"/>
        <end position="75"/>
    </location>
</feature>
<accession>A0A016VGI5</accession>
<dbReference type="AlphaFoldDB" id="A0A016VGI5"/>
<comment type="caution">
    <text evidence="2">The sequence shown here is derived from an EMBL/GenBank/DDBJ whole genome shotgun (WGS) entry which is preliminary data.</text>
</comment>
<reference evidence="3" key="1">
    <citation type="journal article" date="2015" name="Nat. Genet.">
        <title>The genome and transcriptome of the zoonotic hookworm Ancylostoma ceylanicum identify infection-specific gene families.</title>
        <authorList>
            <person name="Schwarz E.M."/>
            <person name="Hu Y."/>
            <person name="Antoshechkin I."/>
            <person name="Miller M.M."/>
            <person name="Sternberg P.W."/>
            <person name="Aroian R.V."/>
        </authorList>
    </citation>
    <scope>NUCLEOTIDE SEQUENCE</scope>
    <source>
        <strain evidence="3">HY135</strain>
    </source>
</reference>
<gene>
    <name evidence="2" type="primary">Acey_s0011.g1569</name>
    <name evidence="2" type="ORF">Y032_0011g1569</name>
</gene>
<dbReference type="EMBL" id="JARK01001347">
    <property type="protein sequence ID" value="EYC26117.1"/>
    <property type="molecule type" value="Genomic_DNA"/>
</dbReference>
<dbReference type="InterPro" id="IPR019422">
    <property type="entry name" value="7TM_GPCR_serpentine_rcpt_Srh"/>
</dbReference>